<feature type="region of interest" description="Disordered" evidence="1">
    <location>
        <begin position="668"/>
        <end position="840"/>
    </location>
</feature>
<dbReference type="OrthoDB" id="8879562at2759"/>
<feature type="compositionally biased region" description="Low complexity" evidence="1">
    <location>
        <begin position="512"/>
        <end position="534"/>
    </location>
</feature>
<evidence type="ECO:0008006" key="4">
    <source>
        <dbReference type="Google" id="ProtNLM"/>
    </source>
</evidence>
<feature type="region of interest" description="Disordered" evidence="1">
    <location>
        <begin position="154"/>
        <end position="177"/>
    </location>
</feature>
<dbReference type="EMBL" id="JAFJMO010000005">
    <property type="protein sequence ID" value="KAJ8276173.1"/>
    <property type="molecule type" value="Genomic_DNA"/>
</dbReference>
<keyword evidence="3" id="KW-1185">Reference proteome</keyword>
<feature type="compositionally biased region" description="Basic and acidic residues" evidence="1">
    <location>
        <begin position="327"/>
        <end position="343"/>
    </location>
</feature>
<dbReference type="InterPro" id="IPR024845">
    <property type="entry name" value="NHS-like"/>
</dbReference>
<dbReference type="Proteomes" id="UP001152803">
    <property type="component" value="Unassembled WGS sequence"/>
</dbReference>
<evidence type="ECO:0000313" key="2">
    <source>
        <dbReference type="EMBL" id="KAJ8276173.1"/>
    </source>
</evidence>
<feature type="region of interest" description="Disordered" evidence="1">
    <location>
        <begin position="548"/>
        <end position="597"/>
    </location>
</feature>
<feature type="compositionally biased region" description="Basic and acidic residues" evidence="1">
    <location>
        <begin position="428"/>
        <end position="440"/>
    </location>
</feature>
<feature type="compositionally biased region" description="Polar residues" evidence="1">
    <location>
        <begin position="962"/>
        <end position="986"/>
    </location>
</feature>
<dbReference type="PANTHER" id="PTHR23039">
    <property type="entry name" value="NANCE-HORAN SYNDROME PROTEIN"/>
    <property type="match status" value="1"/>
</dbReference>
<dbReference type="Pfam" id="PF15273">
    <property type="entry name" value="NHS"/>
    <property type="match status" value="3"/>
</dbReference>
<feature type="compositionally biased region" description="Low complexity" evidence="1">
    <location>
        <begin position="155"/>
        <end position="173"/>
    </location>
</feature>
<feature type="compositionally biased region" description="Basic residues" evidence="1">
    <location>
        <begin position="406"/>
        <end position="415"/>
    </location>
</feature>
<gene>
    <name evidence="2" type="ORF">COCON_G00079250</name>
</gene>
<reference evidence="2" key="1">
    <citation type="journal article" date="2023" name="Science">
        <title>Genome structures resolve the early diversification of teleost fishes.</title>
        <authorList>
            <person name="Parey E."/>
            <person name="Louis A."/>
            <person name="Montfort J."/>
            <person name="Bouchez O."/>
            <person name="Roques C."/>
            <person name="Iampietro C."/>
            <person name="Lluch J."/>
            <person name="Castinel A."/>
            <person name="Donnadieu C."/>
            <person name="Desvignes T."/>
            <person name="Floi Bucao C."/>
            <person name="Jouanno E."/>
            <person name="Wen M."/>
            <person name="Mejri S."/>
            <person name="Dirks R."/>
            <person name="Jansen H."/>
            <person name="Henkel C."/>
            <person name="Chen W.J."/>
            <person name="Zahm M."/>
            <person name="Cabau C."/>
            <person name="Klopp C."/>
            <person name="Thompson A.W."/>
            <person name="Robinson-Rechavi M."/>
            <person name="Braasch I."/>
            <person name="Lecointre G."/>
            <person name="Bobe J."/>
            <person name="Postlethwait J.H."/>
            <person name="Berthelot C."/>
            <person name="Roest Crollius H."/>
            <person name="Guiguen Y."/>
        </authorList>
    </citation>
    <scope>NUCLEOTIDE SEQUENCE</scope>
    <source>
        <strain evidence="2">Concon-B</strain>
    </source>
</reference>
<protein>
    <recommendedName>
        <fullName evidence="4">NHS-like protein 2</fullName>
    </recommendedName>
</protein>
<feature type="compositionally biased region" description="Low complexity" evidence="1">
    <location>
        <begin position="368"/>
        <end position="385"/>
    </location>
</feature>
<comment type="caution">
    <text evidence="2">The sequence shown here is derived from an EMBL/GenBank/DDBJ whole genome shotgun (WGS) entry which is preliminary data.</text>
</comment>
<name>A0A9Q1I2F7_CONCO</name>
<accession>A0A9Q1I2F7</accession>
<dbReference type="AlphaFoldDB" id="A0A9Q1I2F7"/>
<dbReference type="GO" id="GO:0030154">
    <property type="term" value="P:cell differentiation"/>
    <property type="evidence" value="ECO:0007669"/>
    <property type="project" value="TreeGrafter"/>
</dbReference>
<feature type="compositionally biased region" description="Polar residues" evidence="1">
    <location>
        <begin position="468"/>
        <end position="480"/>
    </location>
</feature>
<feature type="compositionally biased region" description="Low complexity" evidence="1">
    <location>
        <begin position="548"/>
        <end position="566"/>
    </location>
</feature>
<feature type="region of interest" description="Disordered" evidence="1">
    <location>
        <begin position="962"/>
        <end position="1038"/>
    </location>
</feature>
<evidence type="ECO:0000256" key="1">
    <source>
        <dbReference type="SAM" id="MobiDB-lite"/>
    </source>
</evidence>
<sequence length="1038" mass="111476">MPFCKRIIAPKDVCKEDTKRQRVIFTDLEDVCEFALCSVLRQLSDLSRQSVSILEELEGELASVCLRSRTLESKVVNLQKHLSVLVIEPPPLATTNLDSESKRTGHFRSSWQQHVKVLGWWSRPECVQELHREAELNLQRLLQEFGEQLYDDTEATCSQGSAGTSGSSESAATFRHGGSDPGCVGCEDQAASVVVFDHESGEHPRVGPPVPEKPHWLLRPIAPAHLLLTDATGEAVQIKGAPHPRFLALSSDPGSRCLPLRKTHSDLPHGEAPPTSSTSELMENMALMCSSWNGPRGSTFCPNWDSSFSPYLLNPDPVTVAIPQVRGEGRGLRSDDTHYRDRSFSIPADSGSFSPGGRSRGGEGHALSYPSSGSEQGSSPVSTSTRAATPMASLTAGQGRECHRSISLRKLKKKPLPPVRSVSLGKTGRGETPETRDQARPRSLCLPRDLCNSVPPDVILSSRPRPSLSDTASGMESSLPSQSKSSNRHRSPSGSSTADVPPPLEASNTHGSSESLPSPLPSPSQTSPSQLSPEFTLSPVKPARLLSPSSGYSSLSDTPTPTVVPTAAIMGPSPLGCRMRPKVPERKSSLTPASARERAARVRLSCEVPVSSLQDPTAGRAKTKAARRHSDCSSVAVAMVKLSPCQGAMPLVTETDLRNVRLRSVGLPESEAGAEGSPQVIPEEQDQVHSPVRTPNLRPKPPIAAKPVLPKRPLSLVLSPTPVSESPPASPKERPRPLPKRPLSLLLNPGPCLSPSPLDPTPHTAPDRPSPLGNIYKVLRKRKSKKSLAPAPPSPAAAQECGQQTPALDPQREAERPPSSSHTETRDRTRTLPSRKTVSCLAELDRKQNKVPPPVPRKPSVLLLPVNGVCGGVDAERALKAHAAEAQQDSAGPAKTDRVTGVDPRVKAPESGIDLSQDGPEEDYDDVFVTSTSHTTEDLFTIIHRSKRKVLGRKEPLDLFGSRQSLSSVGKTEAGSGTSRSSSRNDNFMAMLQKRNGRNGPLGRPTAAEMLQSTKPLAHRSADCPPPYPESLAKPPQH</sequence>
<dbReference type="PANTHER" id="PTHR23039:SF2">
    <property type="entry name" value="NHS-LIKE PROTEIN 2"/>
    <property type="match status" value="1"/>
</dbReference>
<organism evidence="2 3">
    <name type="scientific">Conger conger</name>
    <name type="common">Conger eel</name>
    <name type="synonym">Muraena conger</name>
    <dbReference type="NCBI Taxonomy" id="82655"/>
    <lineage>
        <taxon>Eukaryota</taxon>
        <taxon>Metazoa</taxon>
        <taxon>Chordata</taxon>
        <taxon>Craniata</taxon>
        <taxon>Vertebrata</taxon>
        <taxon>Euteleostomi</taxon>
        <taxon>Actinopterygii</taxon>
        <taxon>Neopterygii</taxon>
        <taxon>Teleostei</taxon>
        <taxon>Anguilliformes</taxon>
        <taxon>Congridae</taxon>
        <taxon>Conger</taxon>
    </lineage>
</organism>
<feature type="compositionally biased region" description="Basic and acidic residues" evidence="1">
    <location>
        <begin position="895"/>
        <end position="908"/>
    </location>
</feature>
<dbReference type="Gene3D" id="1.20.5.340">
    <property type="match status" value="1"/>
</dbReference>
<feature type="region of interest" description="Disordered" evidence="1">
    <location>
        <begin position="882"/>
        <end position="922"/>
    </location>
</feature>
<evidence type="ECO:0000313" key="3">
    <source>
        <dbReference type="Proteomes" id="UP001152803"/>
    </source>
</evidence>
<proteinExistence type="predicted"/>
<feature type="region of interest" description="Disordered" evidence="1">
    <location>
        <begin position="324"/>
        <end position="536"/>
    </location>
</feature>